<keyword evidence="3" id="KW-1185">Reference proteome</keyword>
<dbReference type="Proteomes" id="UP001189429">
    <property type="component" value="Unassembled WGS sequence"/>
</dbReference>
<feature type="region of interest" description="Disordered" evidence="1">
    <location>
        <begin position="1"/>
        <end position="43"/>
    </location>
</feature>
<feature type="non-terminal residue" evidence="2">
    <location>
        <position position="1"/>
    </location>
</feature>
<reference evidence="2" key="1">
    <citation type="submission" date="2023-10" db="EMBL/GenBank/DDBJ databases">
        <authorList>
            <person name="Chen Y."/>
            <person name="Shah S."/>
            <person name="Dougan E. K."/>
            <person name="Thang M."/>
            <person name="Chan C."/>
        </authorList>
    </citation>
    <scope>NUCLEOTIDE SEQUENCE [LARGE SCALE GENOMIC DNA]</scope>
</reference>
<organism evidence="2 3">
    <name type="scientific">Prorocentrum cordatum</name>
    <dbReference type="NCBI Taxonomy" id="2364126"/>
    <lineage>
        <taxon>Eukaryota</taxon>
        <taxon>Sar</taxon>
        <taxon>Alveolata</taxon>
        <taxon>Dinophyceae</taxon>
        <taxon>Prorocentrales</taxon>
        <taxon>Prorocentraceae</taxon>
        <taxon>Prorocentrum</taxon>
    </lineage>
</organism>
<sequence length="155" mass="17221">CQARDEEEEEAEDEDEEEEEGGGRRRKRRRTRENGEALSSLSCRAGLLFEPPLPCVTARAAQAARATGGRVPARRRRGARAARPELSRDRPSRHSYRPTTTCSHRAPIRFPVPGLKRAWRETDGPRGKRGLASGALTQSDGAICTPLHRSWPGRS</sequence>
<evidence type="ECO:0000256" key="1">
    <source>
        <dbReference type="SAM" id="MobiDB-lite"/>
    </source>
</evidence>
<comment type="caution">
    <text evidence="2">The sequence shown here is derived from an EMBL/GenBank/DDBJ whole genome shotgun (WGS) entry which is preliminary data.</text>
</comment>
<proteinExistence type="predicted"/>
<dbReference type="EMBL" id="CAUYUJ010005080">
    <property type="protein sequence ID" value="CAK0812199.1"/>
    <property type="molecule type" value="Genomic_DNA"/>
</dbReference>
<evidence type="ECO:0000313" key="3">
    <source>
        <dbReference type="Proteomes" id="UP001189429"/>
    </source>
</evidence>
<name>A0ABN9R560_9DINO</name>
<feature type="compositionally biased region" description="Acidic residues" evidence="1">
    <location>
        <begin position="1"/>
        <end position="20"/>
    </location>
</feature>
<evidence type="ECO:0000313" key="2">
    <source>
        <dbReference type="EMBL" id="CAK0812199.1"/>
    </source>
</evidence>
<protein>
    <submittedName>
        <fullName evidence="2">Uncharacterized protein</fullName>
    </submittedName>
</protein>
<feature type="compositionally biased region" description="Basic and acidic residues" evidence="1">
    <location>
        <begin position="82"/>
        <end position="92"/>
    </location>
</feature>
<feature type="region of interest" description="Disordered" evidence="1">
    <location>
        <begin position="63"/>
        <end position="155"/>
    </location>
</feature>
<gene>
    <name evidence="2" type="ORF">PCOR1329_LOCUS16542</name>
</gene>
<accession>A0ABN9R560</accession>